<dbReference type="EMBL" id="KQ947405">
    <property type="protein sequence ID" value="KUJ23368.1"/>
    <property type="molecule type" value="Genomic_DNA"/>
</dbReference>
<evidence type="ECO:0000256" key="1">
    <source>
        <dbReference type="ARBA" id="ARBA00005593"/>
    </source>
</evidence>
<dbReference type="SUPFAM" id="SSF51905">
    <property type="entry name" value="FAD/NAD(P)-binding domain"/>
    <property type="match status" value="1"/>
</dbReference>
<dbReference type="PIRSF" id="PIRSF037514">
    <property type="entry name" value="Rab_ger_ger_transf_A_fun"/>
    <property type="match status" value="1"/>
</dbReference>
<reference evidence="3 4" key="1">
    <citation type="submission" date="2015-10" db="EMBL/GenBank/DDBJ databases">
        <title>Full genome of DAOMC 229536 Phialocephala scopiformis, a fungal endophyte of spruce producing the potent anti-insectan compound rugulosin.</title>
        <authorList>
            <consortium name="DOE Joint Genome Institute"/>
            <person name="Walker A.K."/>
            <person name="Frasz S.L."/>
            <person name="Seifert K.A."/>
            <person name="Miller J.D."/>
            <person name="Mondo S.J."/>
            <person name="Labutti K."/>
            <person name="Lipzen A."/>
            <person name="Dockter R."/>
            <person name="Kennedy M."/>
            <person name="Grigoriev I.V."/>
            <person name="Spatafora J.W."/>
        </authorList>
    </citation>
    <scope>NUCLEOTIDE SEQUENCE [LARGE SCALE GENOMIC DNA]</scope>
    <source>
        <strain evidence="3 4">CBS 120377</strain>
    </source>
</reference>
<dbReference type="GO" id="GO:0016192">
    <property type="term" value="P:vesicle-mediated transport"/>
    <property type="evidence" value="ECO:0007669"/>
    <property type="project" value="TreeGrafter"/>
</dbReference>
<dbReference type="Gene3D" id="1.10.405.10">
    <property type="entry name" value="Guanine Nucleotide Dissociation Inhibitor, domain 1"/>
    <property type="match status" value="1"/>
</dbReference>
<dbReference type="GO" id="GO:0005829">
    <property type="term" value="C:cytosol"/>
    <property type="evidence" value="ECO:0007669"/>
    <property type="project" value="TreeGrafter"/>
</dbReference>
<dbReference type="PANTHER" id="PTHR11787">
    <property type="entry name" value="RAB GDP-DISSOCIATION INHIBITOR"/>
    <property type="match status" value="1"/>
</dbReference>
<evidence type="ECO:0000313" key="3">
    <source>
        <dbReference type="EMBL" id="KUJ23368.1"/>
    </source>
</evidence>
<dbReference type="Gene3D" id="3.30.519.10">
    <property type="entry name" value="Guanine Nucleotide Dissociation Inhibitor, domain 2"/>
    <property type="match status" value="1"/>
</dbReference>
<dbReference type="FunCoup" id="A0A194XT40">
    <property type="interactions" value="201"/>
</dbReference>
<dbReference type="Proteomes" id="UP000070700">
    <property type="component" value="Unassembled WGS sequence"/>
</dbReference>
<dbReference type="InterPro" id="IPR017230">
    <property type="entry name" value="Mrs6"/>
</dbReference>
<dbReference type="OrthoDB" id="1923006at2759"/>
<organism evidence="3 4">
    <name type="scientific">Mollisia scopiformis</name>
    <name type="common">Conifer needle endophyte fungus</name>
    <name type="synonym">Phialocephala scopiformis</name>
    <dbReference type="NCBI Taxonomy" id="149040"/>
    <lineage>
        <taxon>Eukaryota</taxon>
        <taxon>Fungi</taxon>
        <taxon>Dikarya</taxon>
        <taxon>Ascomycota</taxon>
        <taxon>Pezizomycotina</taxon>
        <taxon>Leotiomycetes</taxon>
        <taxon>Helotiales</taxon>
        <taxon>Mollisiaceae</taxon>
        <taxon>Mollisia</taxon>
    </lineage>
</organism>
<dbReference type="RefSeq" id="XP_018077723.1">
    <property type="nucleotide sequence ID" value="XM_018208711.1"/>
</dbReference>
<dbReference type="GO" id="GO:0005968">
    <property type="term" value="C:Rab-protein geranylgeranyltransferase complex"/>
    <property type="evidence" value="ECO:0007669"/>
    <property type="project" value="TreeGrafter"/>
</dbReference>
<keyword evidence="4" id="KW-1185">Reference proteome</keyword>
<dbReference type="KEGG" id="psco:LY89DRAFT_573946"/>
<evidence type="ECO:0000313" key="4">
    <source>
        <dbReference type="Proteomes" id="UP000070700"/>
    </source>
</evidence>
<dbReference type="PRINTS" id="PR00891">
    <property type="entry name" value="RABGDIREP"/>
</dbReference>
<gene>
    <name evidence="3" type="ORF">LY89DRAFT_573946</name>
</gene>
<name>A0A194XT40_MOLSC</name>
<dbReference type="PRINTS" id="PR00894">
    <property type="entry name" value="YEASTMRS6P"/>
</dbReference>
<dbReference type="InParanoid" id="A0A194XT40"/>
<dbReference type="InterPro" id="IPR018203">
    <property type="entry name" value="GDP_dissociation_inhibitor"/>
</dbReference>
<dbReference type="GeneID" id="28818437"/>
<sequence>MESLNETLWDVVISGTGLKHSLLALALSRSNKKILHVDQNEYYGDAEAAFSLQEVDEWVERVNAVSPSNFRNASLWKTTTSNESDKLSFSRAYTLTLSPQIIYTRSKLLSQLVSSKVYRQLEFQAVGNWWILGEHSLNRLPNGREDIFRDKSIDNRAKRGLMKFLKFVVDYENQNELWQPQADSGLAGFLSSHFQLPPNLQNVICALTLSLDAPESTKVSWSLPRIARHLTSIGVFGPGFGAVVPKWGGGAEISQVACRAGAVGGGIYVLGIGVKESNTSSEEAGNITHVHLSNEDVVKTRHLIQYPAARSTDAKAVSKVIAIVSSSLTTLFKNSVEGSPLAAVSVIVLPVSTVIVEEASQATPIYIMAHSNETGECPAGQCVLYATMLYSEHSKQLLDAALDVFLARVEDTPELLYKLYYEQEPEEENEAQTESLDPSLDLAFNDAILEDVESLWKTVIGDEAEQARFMRFEDREGMSADDDELDEGY</sequence>
<dbReference type="PANTHER" id="PTHR11787:SF4">
    <property type="entry name" value="CHM, RAB ESCORT PROTEIN 1"/>
    <property type="match status" value="1"/>
</dbReference>
<proteinExistence type="inferred from homology"/>
<accession>A0A194XT40</accession>
<dbReference type="GO" id="GO:0005092">
    <property type="term" value="F:GDP-dissociation inhibitor activity"/>
    <property type="evidence" value="ECO:0007669"/>
    <property type="project" value="UniProtKB-UniRule"/>
</dbReference>
<dbReference type="Gene3D" id="3.50.50.60">
    <property type="entry name" value="FAD/NAD(P)-binding domain"/>
    <property type="match status" value="1"/>
</dbReference>
<dbReference type="GO" id="GO:0007264">
    <property type="term" value="P:small GTPase-mediated signal transduction"/>
    <property type="evidence" value="ECO:0007669"/>
    <property type="project" value="UniProtKB-UniRule"/>
</dbReference>
<dbReference type="SUPFAM" id="SSF54373">
    <property type="entry name" value="FAD-linked reductases, C-terminal domain"/>
    <property type="match status" value="1"/>
</dbReference>
<dbReference type="STRING" id="149040.A0A194XT40"/>
<dbReference type="Pfam" id="PF00996">
    <property type="entry name" value="GDI"/>
    <property type="match status" value="1"/>
</dbReference>
<comment type="similarity">
    <text evidence="1 2">Belongs to the Rab GDI family.</text>
</comment>
<dbReference type="InterPro" id="IPR036188">
    <property type="entry name" value="FAD/NAD-bd_sf"/>
</dbReference>
<protein>
    <recommendedName>
        <fullName evidence="2">Rab proteins geranylgeranyltransferase</fullName>
    </recommendedName>
</protein>
<evidence type="ECO:0000256" key="2">
    <source>
        <dbReference type="PIRNR" id="PIRNR037514"/>
    </source>
</evidence>
<dbReference type="AlphaFoldDB" id="A0A194XT40"/>
<dbReference type="GO" id="GO:0005634">
    <property type="term" value="C:nucleus"/>
    <property type="evidence" value="ECO:0007669"/>
    <property type="project" value="TreeGrafter"/>
</dbReference>